<dbReference type="InterPro" id="IPR050482">
    <property type="entry name" value="Sensor_HK_TwoCompSys"/>
</dbReference>
<feature type="transmembrane region" description="Helical" evidence="4">
    <location>
        <begin position="114"/>
        <end position="133"/>
    </location>
</feature>
<dbReference type="CDD" id="cd16917">
    <property type="entry name" value="HATPase_UhpB-NarQ-NarX-like"/>
    <property type="match status" value="1"/>
</dbReference>
<keyword evidence="3" id="KW-0902">Two-component regulatory system</keyword>
<protein>
    <submittedName>
        <fullName evidence="6">Sensor histidine kinase desK</fullName>
        <ecNumber evidence="6">2.7.13.3</ecNumber>
    </submittedName>
</protein>
<keyword evidence="4" id="KW-1133">Transmembrane helix</keyword>
<dbReference type="EC" id="2.7.13.3" evidence="6"/>
<feature type="transmembrane region" description="Helical" evidence="4">
    <location>
        <begin position="140"/>
        <end position="158"/>
    </location>
</feature>
<dbReference type="InterPro" id="IPR011712">
    <property type="entry name" value="Sig_transdc_His_kin_sub3_dim/P"/>
</dbReference>
<dbReference type="PANTHER" id="PTHR24421:SF63">
    <property type="entry name" value="SENSOR HISTIDINE KINASE DESK"/>
    <property type="match status" value="1"/>
</dbReference>
<dbReference type="PANTHER" id="PTHR24421">
    <property type="entry name" value="NITRATE/NITRITE SENSOR PROTEIN NARX-RELATED"/>
    <property type="match status" value="1"/>
</dbReference>
<accession>A0ABY1VNM1</accession>
<evidence type="ECO:0000256" key="1">
    <source>
        <dbReference type="ARBA" id="ARBA00022679"/>
    </source>
</evidence>
<keyword evidence="4" id="KW-0472">Membrane</keyword>
<evidence type="ECO:0000313" key="6">
    <source>
        <dbReference type="EMBL" id="SPT52663.1"/>
    </source>
</evidence>
<evidence type="ECO:0000313" key="7">
    <source>
        <dbReference type="Proteomes" id="UP000250006"/>
    </source>
</evidence>
<dbReference type="SUPFAM" id="SSF55874">
    <property type="entry name" value="ATPase domain of HSP90 chaperone/DNA topoisomerase II/histidine kinase"/>
    <property type="match status" value="1"/>
</dbReference>
<dbReference type="GO" id="GO:0004673">
    <property type="term" value="F:protein histidine kinase activity"/>
    <property type="evidence" value="ECO:0007669"/>
    <property type="project" value="UniProtKB-EC"/>
</dbReference>
<evidence type="ECO:0000256" key="4">
    <source>
        <dbReference type="SAM" id="Phobius"/>
    </source>
</evidence>
<feature type="transmembrane region" description="Helical" evidence="4">
    <location>
        <begin position="55"/>
        <end position="75"/>
    </location>
</feature>
<dbReference type="EMBL" id="UAPQ01000001">
    <property type="protein sequence ID" value="SPT52663.1"/>
    <property type="molecule type" value="Genomic_DNA"/>
</dbReference>
<comment type="caution">
    <text evidence="6">The sequence shown here is derived from an EMBL/GenBank/DDBJ whole genome shotgun (WGS) entry which is preliminary data.</text>
</comment>
<feature type="domain" description="Signal transduction histidine kinase subgroup 3 dimerisation and phosphoacceptor" evidence="5">
    <location>
        <begin position="203"/>
        <end position="268"/>
    </location>
</feature>
<organism evidence="6 7">
    <name type="scientific">Actinomyces bovis</name>
    <dbReference type="NCBI Taxonomy" id="1658"/>
    <lineage>
        <taxon>Bacteria</taxon>
        <taxon>Bacillati</taxon>
        <taxon>Actinomycetota</taxon>
        <taxon>Actinomycetes</taxon>
        <taxon>Actinomycetales</taxon>
        <taxon>Actinomycetaceae</taxon>
        <taxon>Actinomyces</taxon>
    </lineage>
</organism>
<evidence type="ECO:0000256" key="3">
    <source>
        <dbReference type="ARBA" id="ARBA00023012"/>
    </source>
</evidence>
<keyword evidence="4" id="KW-0812">Transmembrane</keyword>
<dbReference type="Proteomes" id="UP000250006">
    <property type="component" value="Unassembled WGS sequence"/>
</dbReference>
<gene>
    <name evidence="6" type="primary">desK_2</name>
    <name evidence="6" type="ORF">NCTC11535_00314</name>
</gene>
<keyword evidence="2 6" id="KW-0418">Kinase</keyword>
<dbReference type="Gene3D" id="1.20.5.1930">
    <property type="match status" value="1"/>
</dbReference>
<evidence type="ECO:0000259" key="5">
    <source>
        <dbReference type="Pfam" id="PF07730"/>
    </source>
</evidence>
<dbReference type="Pfam" id="PF07730">
    <property type="entry name" value="HisKA_3"/>
    <property type="match status" value="1"/>
</dbReference>
<dbReference type="InterPro" id="IPR036890">
    <property type="entry name" value="HATPase_C_sf"/>
</dbReference>
<keyword evidence="1 6" id="KW-0808">Transferase</keyword>
<sequence length="392" mass="41571">MNPASPSSAAHSLEDAALSSYAKPWYRRIDWANSIWVILLLAPLYLTWVSDASLAIKGVTIASLIAFGVADVWSVSTMKSWLEVPVGATLKQQLQPVAGRLALLVAVALPSLPLLRWTAVFYLPYLAAILLFATPLRTGVTGTLVLCAMAVTVTALFAPGWNHLWMALGCAGSSTAVSLGRITADVTERRRVKEVELATSEQREEIGRDVHDILGHTLTVLTLKAEVAQRLVRGQPDQAEAELTEIIELSRSALADVRATVTRLRTPDLASQLEASRTAFAAAGVEAVFKGAAAAVPAEQRQTLAWALREATTNVIRHAAASRVQVWLGPGLLRVVDDGVGLPAGSSGAESNGLRGLRERVTASDGQVVITSPVDGAGADPARPGCCLEVRL</sequence>
<dbReference type="Gene3D" id="3.30.565.10">
    <property type="entry name" value="Histidine kinase-like ATPase, C-terminal domain"/>
    <property type="match status" value="1"/>
</dbReference>
<proteinExistence type="predicted"/>
<feature type="transmembrane region" description="Helical" evidence="4">
    <location>
        <begin position="31"/>
        <end position="48"/>
    </location>
</feature>
<dbReference type="RefSeq" id="WP_111835639.1">
    <property type="nucleotide sequence ID" value="NZ_UAPQ01000001.1"/>
</dbReference>
<name>A0ABY1VNM1_9ACTO</name>
<keyword evidence="7" id="KW-1185">Reference proteome</keyword>
<evidence type="ECO:0000256" key="2">
    <source>
        <dbReference type="ARBA" id="ARBA00022777"/>
    </source>
</evidence>
<reference evidence="6 7" key="1">
    <citation type="submission" date="2018-06" db="EMBL/GenBank/DDBJ databases">
        <authorList>
            <consortium name="Pathogen Informatics"/>
            <person name="Doyle S."/>
        </authorList>
    </citation>
    <scope>NUCLEOTIDE SEQUENCE [LARGE SCALE GENOMIC DNA]</scope>
    <source>
        <strain evidence="6 7">NCTC11535</strain>
    </source>
</reference>